<accession>R7TXG6</accession>
<dbReference type="EMBL" id="KB308904">
    <property type="protein sequence ID" value="ELT96136.1"/>
    <property type="molecule type" value="Genomic_DNA"/>
</dbReference>
<dbReference type="SUPFAM" id="SSF56672">
    <property type="entry name" value="DNA/RNA polymerases"/>
    <property type="match status" value="1"/>
</dbReference>
<evidence type="ECO:0000313" key="2">
    <source>
        <dbReference type="EnsemblMetazoa" id="CapteP58981"/>
    </source>
</evidence>
<evidence type="ECO:0000313" key="3">
    <source>
        <dbReference type="Proteomes" id="UP000014760"/>
    </source>
</evidence>
<dbReference type="HOGENOM" id="CLU_2055508_0_0_1"/>
<organism evidence="1">
    <name type="scientific">Capitella teleta</name>
    <name type="common">Polychaete worm</name>
    <dbReference type="NCBI Taxonomy" id="283909"/>
    <lineage>
        <taxon>Eukaryota</taxon>
        <taxon>Metazoa</taxon>
        <taxon>Spiralia</taxon>
        <taxon>Lophotrochozoa</taxon>
        <taxon>Annelida</taxon>
        <taxon>Polychaeta</taxon>
        <taxon>Sedentaria</taxon>
        <taxon>Scolecida</taxon>
        <taxon>Capitellidae</taxon>
        <taxon>Capitella</taxon>
    </lineage>
</organism>
<protein>
    <recommendedName>
        <fullName evidence="4">DNA-directed DNA polymerase</fullName>
    </recommendedName>
</protein>
<dbReference type="EMBL" id="AMQN01028208">
    <property type="status" value="NOT_ANNOTATED_CDS"/>
    <property type="molecule type" value="Genomic_DNA"/>
</dbReference>
<dbReference type="OMA" id="YIQINTL"/>
<dbReference type="AlphaFoldDB" id="R7TXG6"/>
<dbReference type="EnsemblMetazoa" id="CapteT58981">
    <property type="protein sequence ID" value="CapteP58981"/>
    <property type="gene ID" value="CapteG58981"/>
</dbReference>
<name>R7TXG6_CAPTE</name>
<dbReference type="InterPro" id="IPR043502">
    <property type="entry name" value="DNA/RNA_pol_sf"/>
</dbReference>
<dbReference type="Proteomes" id="UP000014760">
    <property type="component" value="Unassembled WGS sequence"/>
</dbReference>
<evidence type="ECO:0000313" key="1">
    <source>
        <dbReference type="EMBL" id="ELT96136.1"/>
    </source>
</evidence>
<dbReference type="STRING" id="283909.R7TXG6"/>
<reference evidence="3" key="1">
    <citation type="submission" date="2012-12" db="EMBL/GenBank/DDBJ databases">
        <authorList>
            <person name="Hellsten U."/>
            <person name="Grimwood J."/>
            <person name="Chapman J.A."/>
            <person name="Shapiro H."/>
            <person name="Aerts A."/>
            <person name="Otillar R.P."/>
            <person name="Terry A.Y."/>
            <person name="Boore J.L."/>
            <person name="Simakov O."/>
            <person name="Marletaz F."/>
            <person name="Cho S.-J."/>
            <person name="Edsinger-Gonzales E."/>
            <person name="Havlak P."/>
            <person name="Kuo D.-H."/>
            <person name="Larsson T."/>
            <person name="Lv J."/>
            <person name="Arendt D."/>
            <person name="Savage R."/>
            <person name="Osoegawa K."/>
            <person name="de Jong P."/>
            <person name="Lindberg D.R."/>
            <person name="Seaver E.C."/>
            <person name="Weisblat D.A."/>
            <person name="Putnam N.H."/>
            <person name="Grigoriev I.V."/>
            <person name="Rokhsar D.S."/>
        </authorList>
    </citation>
    <scope>NUCLEOTIDE SEQUENCE</scope>
    <source>
        <strain evidence="3">I ESC-2004</strain>
    </source>
</reference>
<proteinExistence type="predicted"/>
<dbReference type="OrthoDB" id="408971at2759"/>
<keyword evidence="3" id="KW-1185">Reference proteome</keyword>
<gene>
    <name evidence="1" type="ORF">CAPTEDRAFT_58981</name>
</gene>
<reference evidence="1 3" key="2">
    <citation type="journal article" date="2013" name="Nature">
        <title>Insights into bilaterian evolution from three spiralian genomes.</title>
        <authorList>
            <person name="Simakov O."/>
            <person name="Marletaz F."/>
            <person name="Cho S.J."/>
            <person name="Edsinger-Gonzales E."/>
            <person name="Havlak P."/>
            <person name="Hellsten U."/>
            <person name="Kuo D.H."/>
            <person name="Larsson T."/>
            <person name="Lv J."/>
            <person name="Arendt D."/>
            <person name="Savage R."/>
            <person name="Osoegawa K."/>
            <person name="de Jong P."/>
            <person name="Grimwood J."/>
            <person name="Chapman J.A."/>
            <person name="Shapiro H."/>
            <person name="Aerts A."/>
            <person name="Otillar R.P."/>
            <person name="Terry A.Y."/>
            <person name="Boore J.L."/>
            <person name="Grigoriev I.V."/>
            <person name="Lindberg D.R."/>
            <person name="Seaver E.C."/>
            <person name="Weisblat D.A."/>
            <person name="Putnam N.H."/>
            <person name="Rokhsar D.S."/>
        </authorList>
    </citation>
    <scope>NUCLEOTIDE SEQUENCE</scope>
    <source>
        <strain evidence="1 3">I ESC-2004</strain>
    </source>
</reference>
<reference evidence="2" key="3">
    <citation type="submission" date="2015-06" db="UniProtKB">
        <authorList>
            <consortium name="EnsemblMetazoa"/>
        </authorList>
    </citation>
    <scope>IDENTIFICATION</scope>
</reference>
<feature type="non-terminal residue" evidence="1">
    <location>
        <position position="120"/>
    </location>
</feature>
<sequence>MVNKVEKLIPNLNNKNRYTLHHVNLKQYLDLGLKLSKIHSGVKFEESNWMEPHIMLNTNLRQNAKNPFEKDFFKLMNNSVFGKTIVNIRNRVDINLVSTEKQVRKLSSKINFEKATIFSE</sequence>
<evidence type="ECO:0008006" key="4">
    <source>
        <dbReference type="Google" id="ProtNLM"/>
    </source>
</evidence>